<evidence type="ECO:0000313" key="5">
    <source>
        <dbReference type="EMBL" id="RNA39979.1"/>
    </source>
</evidence>
<dbReference type="SMART" id="SM00185">
    <property type="entry name" value="ARM"/>
    <property type="match status" value="8"/>
</dbReference>
<evidence type="ECO:0000256" key="1">
    <source>
        <dbReference type="ARBA" id="ARBA00022737"/>
    </source>
</evidence>
<dbReference type="STRING" id="10195.A0A3M7SWA7"/>
<feature type="region of interest" description="Disordered" evidence="3">
    <location>
        <begin position="626"/>
        <end position="652"/>
    </location>
</feature>
<dbReference type="Gene3D" id="1.25.10.10">
    <property type="entry name" value="Leucine-rich Repeat Variant"/>
    <property type="match status" value="3"/>
</dbReference>
<protein>
    <submittedName>
        <fullName evidence="5">Armadillo repeat-containing 3</fullName>
    </submittedName>
</protein>
<feature type="domain" description="EDR1/CTR1/ARMC3-like peptidase-like" evidence="4">
    <location>
        <begin position="721"/>
        <end position="852"/>
    </location>
</feature>
<dbReference type="SUPFAM" id="SSF48371">
    <property type="entry name" value="ARM repeat"/>
    <property type="match status" value="3"/>
</dbReference>
<keyword evidence="6" id="KW-1185">Reference proteome</keyword>
<dbReference type="OrthoDB" id="7537227at2759"/>
<organism evidence="5 6">
    <name type="scientific">Brachionus plicatilis</name>
    <name type="common">Marine rotifer</name>
    <name type="synonym">Brachionus muelleri</name>
    <dbReference type="NCBI Taxonomy" id="10195"/>
    <lineage>
        <taxon>Eukaryota</taxon>
        <taxon>Metazoa</taxon>
        <taxon>Spiralia</taxon>
        <taxon>Gnathifera</taxon>
        <taxon>Rotifera</taxon>
        <taxon>Eurotatoria</taxon>
        <taxon>Monogononta</taxon>
        <taxon>Pseudotrocha</taxon>
        <taxon>Ploima</taxon>
        <taxon>Brachionidae</taxon>
        <taxon>Brachionus</taxon>
    </lineage>
</organism>
<evidence type="ECO:0000259" key="4">
    <source>
        <dbReference type="Pfam" id="PF14381"/>
    </source>
</evidence>
<dbReference type="EMBL" id="REGN01000690">
    <property type="protein sequence ID" value="RNA39979.1"/>
    <property type="molecule type" value="Genomic_DNA"/>
</dbReference>
<proteinExistence type="predicted"/>
<keyword evidence="1" id="KW-0677">Repeat</keyword>
<dbReference type="InterPro" id="IPR000225">
    <property type="entry name" value="Armadillo"/>
</dbReference>
<feature type="repeat" description="ARM" evidence="2">
    <location>
        <begin position="373"/>
        <end position="407"/>
    </location>
</feature>
<evidence type="ECO:0000313" key="6">
    <source>
        <dbReference type="Proteomes" id="UP000276133"/>
    </source>
</evidence>
<accession>A0A3M7SWA7</accession>
<feature type="compositionally biased region" description="Basic and acidic residues" evidence="3">
    <location>
        <begin position="16"/>
        <end position="26"/>
    </location>
</feature>
<dbReference type="InterPro" id="IPR055164">
    <property type="entry name" value="EDR1/CTR1/ARMC3-like_pept-like"/>
</dbReference>
<dbReference type="InterPro" id="IPR011989">
    <property type="entry name" value="ARM-like"/>
</dbReference>
<feature type="repeat" description="ARM" evidence="2">
    <location>
        <begin position="203"/>
        <end position="245"/>
    </location>
</feature>
<feature type="region of interest" description="Disordered" evidence="3">
    <location>
        <begin position="1"/>
        <end position="26"/>
    </location>
</feature>
<reference evidence="5 6" key="1">
    <citation type="journal article" date="2018" name="Sci. Rep.">
        <title>Genomic signatures of local adaptation to the degree of environmental predictability in rotifers.</title>
        <authorList>
            <person name="Franch-Gras L."/>
            <person name="Hahn C."/>
            <person name="Garcia-Roger E.M."/>
            <person name="Carmona M.J."/>
            <person name="Serra M."/>
            <person name="Gomez A."/>
        </authorList>
    </citation>
    <scope>NUCLEOTIDE SEQUENCE [LARGE SCALE GENOMIC DNA]</scope>
    <source>
        <strain evidence="5">HYR1</strain>
    </source>
</reference>
<sequence>MVATKEKAKTAKPGKNPKEEKTLDESFEPIKVDARNANTVVLMLDSPEEEVLQKSCESLFKFCEKSDGNKLAVHELGATPKIFALTSHEDRIILRNSTMVFGLLSAHADIRKYLRQDSIYIEKMISLLSSDYDPLTNEYAAMWLKNMSEDYSTKNLMASSSGAMSSLITMLSAKDPDAVFNSLGCLDKLMADYQPRQQIKDLKGIEPILNLIKSEYPQIQETAFSTLIKITQNAENREALREVGGVEKLIEFLGCSEYKDMHVNCISVLSNCLEDTQCLDLIQQTGGLNKLLIFCQDLSEETEMTLVNAAAARALARSARKPENRKILNEQFAEKILVYLLLSDNDETKAAASHALSVMAESTFSQDAIRNYEGIEILIRLLTSENPKVREHSSLALSNLTFKNTNNWRNILSFQGIEPIVSLLKDEKDTTKAYACICLINMSADEIIREEVAQYSLSQSILPALNSSNTFTQAKACLVIASYCVDSLIRNEIKLYGVIPIIAQLIKSNNDDVRFNSCWAITNSSSDPGIAVEYCKHGAIETLREINQSEKRKSSFTESALRKLLESNLSAKYAIKNFLEPIDAIRDGFYDMGPMRPNGKFYTLDELSQMPVNDKRPIIIVYTTEEKPATPNESKIESVTKSKSKLGSGTKRDKDRDNFTLIKIFFSKGKKDKSDHKKSSEDLHRGSMANINAVPDEMRQKETTLIKEQFIYGMDSFKPVIDKDLKAYIEQVKDLFQYLPLKEQIINLARFVSDKLGGNMSRDDIANMGYELLINEIKYELKSNIVPIGRIRLGTFYHRALLFKVLADRLFIRASLERGDYNRAWNTIALKEDNGSLKYYLVDLIFEPGKLMLVNSLDAIQYVKL</sequence>
<comment type="caution">
    <text evidence="5">The sequence shown here is derived from an EMBL/GenBank/DDBJ whole genome shotgun (WGS) entry which is preliminary data.</text>
</comment>
<dbReference type="Pfam" id="PF00514">
    <property type="entry name" value="Arm"/>
    <property type="match status" value="2"/>
</dbReference>
<dbReference type="Proteomes" id="UP000276133">
    <property type="component" value="Unassembled WGS sequence"/>
</dbReference>
<evidence type="ECO:0000256" key="2">
    <source>
        <dbReference type="PROSITE-ProRule" id="PRU00259"/>
    </source>
</evidence>
<dbReference type="InterPro" id="IPR052441">
    <property type="entry name" value="Armadillo-Ser/Thr_Kinase"/>
</dbReference>
<dbReference type="Pfam" id="PF14381">
    <property type="entry name" value="EDR1_CTR1_ARMC3_pept"/>
    <property type="match status" value="1"/>
</dbReference>
<evidence type="ECO:0000256" key="3">
    <source>
        <dbReference type="SAM" id="MobiDB-lite"/>
    </source>
</evidence>
<dbReference type="AlphaFoldDB" id="A0A3M7SWA7"/>
<dbReference type="InterPro" id="IPR016024">
    <property type="entry name" value="ARM-type_fold"/>
</dbReference>
<dbReference type="PROSITE" id="PS50176">
    <property type="entry name" value="ARM_REPEAT"/>
    <property type="match status" value="2"/>
</dbReference>
<feature type="compositionally biased region" description="Basic and acidic residues" evidence="3">
    <location>
        <begin position="626"/>
        <end position="640"/>
    </location>
</feature>
<dbReference type="PANTHER" id="PTHR46618:SF1">
    <property type="entry name" value="ARMADILLO REPEAT-CONTAINING PROTEIN 3"/>
    <property type="match status" value="1"/>
</dbReference>
<name>A0A3M7SWA7_BRAPC</name>
<gene>
    <name evidence="5" type="ORF">BpHYR1_044223</name>
</gene>
<dbReference type="PANTHER" id="PTHR46618">
    <property type="entry name" value="ARMADILLO REPEAT-CONTAINING PROTEIN 3"/>
    <property type="match status" value="1"/>
</dbReference>